<protein>
    <submittedName>
        <fullName evidence="2">Uncharacterized protein</fullName>
    </submittedName>
</protein>
<dbReference type="AlphaFoldDB" id="A0A8S9GSL7"/>
<proteinExistence type="predicted"/>
<comment type="caution">
    <text evidence="2">The sequence shown here is derived from an EMBL/GenBank/DDBJ whole genome shotgun (WGS) entry which is preliminary data.</text>
</comment>
<sequence length="145" mass="15850">MNTSRRHSYGVPSRCWCGKGVVLFLFALHKCLSGVGVSIRVLGVTYETKAARPLAPGTNTPSKTLESRSGQDRARSAARVQKEEVKSASGATSRSEVRHPLRAQPLLDNFREVERPLGARSITRTQNEGTKLTSGVTWKQSDLAE</sequence>
<organism evidence="2">
    <name type="scientific">Brassica cretica</name>
    <name type="common">Mustard</name>
    <dbReference type="NCBI Taxonomy" id="69181"/>
    <lineage>
        <taxon>Eukaryota</taxon>
        <taxon>Viridiplantae</taxon>
        <taxon>Streptophyta</taxon>
        <taxon>Embryophyta</taxon>
        <taxon>Tracheophyta</taxon>
        <taxon>Spermatophyta</taxon>
        <taxon>Magnoliopsida</taxon>
        <taxon>eudicotyledons</taxon>
        <taxon>Gunneridae</taxon>
        <taxon>Pentapetalae</taxon>
        <taxon>rosids</taxon>
        <taxon>malvids</taxon>
        <taxon>Brassicales</taxon>
        <taxon>Brassicaceae</taxon>
        <taxon>Brassiceae</taxon>
        <taxon>Brassica</taxon>
    </lineage>
</organism>
<feature type="compositionally biased region" description="Basic and acidic residues" evidence="1">
    <location>
        <begin position="65"/>
        <end position="86"/>
    </location>
</feature>
<accession>A0A8S9GSL7</accession>
<evidence type="ECO:0000256" key="1">
    <source>
        <dbReference type="SAM" id="MobiDB-lite"/>
    </source>
</evidence>
<dbReference type="EMBL" id="QGKY02001925">
    <property type="protein sequence ID" value="KAF2549561.1"/>
    <property type="molecule type" value="Genomic_DNA"/>
</dbReference>
<name>A0A8S9GSL7_BRACR</name>
<feature type="region of interest" description="Disordered" evidence="1">
    <location>
        <begin position="51"/>
        <end position="145"/>
    </location>
</feature>
<gene>
    <name evidence="2" type="ORF">F2Q70_00020934</name>
</gene>
<feature type="compositionally biased region" description="Polar residues" evidence="1">
    <location>
        <begin position="122"/>
        <end position="145"/>
    </location>
</feature>
<evidence type="ECO:0000313" key="2">
    <source>
        <dbReference type="EMBL" id="KAF2549561.1"/>
    </source>
</evidence>
<reference evidence="2" key="1">
    <citation type="submission" date="2019-12" db="EMBL/GenBank/DDBJ databases">
        <title>Genome sequencing and annotation of Brassica cretica.</title>
        <authorList>
            <person name="Studholme D.J."/>
            <person name="Sarris P.F."/>
        </authorList>
    </citation>
    <scope>NUCLEOTIDE SEQUENCE</scope>
    <source>
        <strain evidence="2">PFS-102/07</strain>
        <tissue evidence="2">Leaf</tissue>
    </source>
</reference>